<keyword evidence="13" id="KW-1185">Reference proteome</keyword>
<dbReference type="RefSeq" id="XP_033378738.1">
    <property type="nucleotide sequence ID" value="XM_033523904.1"/>
</dbReference>
<evidence type="ECO:0000256" key="9">
    <source>
        <dbReference type="SAM" id="Phobius"/>
    </source>
</evidence>
<keyword evidence="2" id="KW-0813">Transport</keyword>
<feature type="transmembrane region" description="Helical" evidence="9">
    <location>
        <begin position="923"/>
        <end position="945"/>
    </location>
</feature>
<dbReference type="InterPro" id="IPR027417">
    <property type="entry name" value="P-loop_NTPase"/>
</dbReference>
<dbReference type="SMART" id="SM00382">
    <property type="entry name" value="AAA"/>
    <property type="match status" value="2"/>
</dbReference>
<dbReference type="CDD" id="cd18579">
    <property type="entry name" value="ABC_6TM_ABCC_D1"/>
    <property type="match status" value="1"/>
</dbReference>
<feature type="transmembrane region" description="Helical" evidence="9">
    <location>
        <begin position="984"/>
        <end position="1007"/>
    </location>
</feature>
<feature type="transmembrane region" description="Helical" evidence="9">
    <location>
        <begin position="156"/>
        <end position="175"/>
    </location>
</feature>
<keyword evidence="4" id="KW-0547">Nucleotide-binding</keyword>
<dbReference type="InterPro" id="IPR017871">
    <property type="entry name" value="ABC_transporter-like_CS"/>
</dbReference>
<dbReference type="GO" id="GO:0016020">
    <property type="term" value="C:membrane"/>
    <property type="evidence" value="ECO:0007669"/>
    <property type="project" value="UniProtKB-SubCell"/>
</dbReference>
<dbReference type="Proteomes" id="UP000799778">
    <property type="component" value="Unassembled WGS sequence"/>
</dbReference>
<evidence type="ECO:0000256" key="4">
    <source>
        <dbReference type="ARBA" id="ARBA00022741"/>
    </source>
</evidence>
<gene>
    <name evidence="12" type="ORF">BU24DRAFT_356516</name>
</gene>
<dbReference type="PROSITE" id="PS50893">
    <property type="entry name" value="ABC_TRANSPORTER_2"/>
    <property type="match status" value="2"/>
</dbReference>
<evidence type="ECO:0000256" key="5">
    <source>
        <dbReference type="ARBA" id="ARBA00022840"/>
    </source>
</evidence>
<dbReference type="GO" id="GO:0005524">
    <property type="term" value="F:ATP binding"/>
    <property type="evidence" value="ECO:0007669"/>
    <property type="project" value="UniProtKB-KW"/>
</dbReference>
<dbReference type="PROSITE" id="PS00211">
    <property type="entry name" value="ABC_TRANSPORTER_1"/>
    <property type="match status" value="1"/>
</dbReference>
<reference evidence="12" key="1">
    <citation type="journal article" date="2020" name="Stud. Mycol.">
        <title>101 Dothideomycetes genomes: a test case for predicting lifestyles and emergence of pathogens.</title>
        <authorList>
            <person name="Haridas S."/>
            <person name="Albert R."/>
            <person name="Binder M."/>
            <person name="Bloem J."/>
            <person name="Labutti K."/>
            <person name="Salamov A."/>
            <person name="Andreopoulos B."/>
            <person name="Baker S."/>
            <person name="Barry K."/>
            <person name="Bills G."/>
            <person name="Bluhm B."/>
            <person name="Cannon C."/>
            <person name="Castanera R."/>
            <person name="Culley D."/>
            <person name="Daum C."/>
            <person name="Ezra D."/>
            <person name="Gonzalez J."/>
            <person name="Henrissat B."/>
            <person name="Kuo A."/>
            <person name="Liang C."/>
            <person name="Lipzen A."/>
            <person name="Lutzoni F."/>
            <person name="Magnuson J."/>
            <person name="Mondo S."/>
            <person name="Nolan M."/>
            <person name="Ohm R."/>
            <person name="Pangilinan J."/>
            <person name="Park H.-J."/>
            <person name="Ramirez L."/>
            <person name="Alfaro M."/>
            <person name="Sun H."/>
            <person name="Tritt A."/>
            <person name="Yoshinaga Y."/>
            <person name="Zwiers L.-H."/>
            <person name="Turgeon B."/>
            <person name="Goodwin S."/>
            <person name="Spatafora J."/>
            <person name="Crous P."/>
            <person name="Grigoriev I."/>
        </authorList>
    </citation>
    <scope>NUCLEOTIDE SEQUENCE</scope>
    <source>
        <strain evidence="12">CBS 175.79</strain>
    </source>
</reference>
<dbReference type="InterPro" id="IPR056227">
    <property type="entry name" value="TMD0_ABC"/>
</dbReference>
<feature type="domain" description="ABC transmembrane type-1" evidence="11">
    <location>
        <begin position="274"/>
        <end position="547"/>
    </location>
</feature>
<evidence type="ECO:0000256" key="7">
    <source>
        <dbReference type="ARBA" id="ARBA00023136"/>
    </source>
</evidence>
<comment type="subcellular location">
    <subcellularLocation>
        <location evidence="1">Membrane</location>
        <topology evidence="1">Multi-pass membrane protein</topology>
    </subcellularLocation>
</comment>
<dbReference type="InterPro" id="IPR050173">
    <property type="entry name" value="ABC_transporter_C-like"/>
</dbReference>
<feature type="domain" description="ABC transporter" evidence="10">
    <location>
        <begin position="606"/>
        <end position="833"/>
    </location>
</feature>
<feature type="transmembrane region" description="Helical" evidence="9">
    <location>
        <begin position="1013"/>
        <end position="1033"/>
    </location>
</feature>
<feature type="transmembrane region" description="Helical" evidence="9">
    <location>
        <begin position="884"/>
        <end position="903"/>
    </location>
</feature>
<dbReference type="FunFam" id="1.20.1560.10:FF:000066">
    <property type="entry name" value="ABC multidrug transporter (Eurofung)"/>
    <property type="match status" value="1"/>
</dbReference>
<keyword evidence="5" id="KW-0067">ATP-binding</keyword>
<keyword evidence="3 9" id="KW-0812">Transmembrane</keyword>
<keyword evidence="7 9" id="KW-0472">Membrane</keyword>
<dbReference type="GeneID" id="54281301"/>
<dbReference type="InterPro" id="IPR044746">
    <property type="entry name" value="ABCC_6TM_D1"/>
</dbReference>
<evidence type="ECO:0000256" key="6">
    <source>
        <dbReference type="ARBA" id="ARBA00022989"/>
    </source>
</evidence>
<feature type="transmembrane region" description="Helical" evidence="9">
    <location>
        <begin position="306"/>
        <end position="329"/>
    </location>
</feature>
<dbReference type="GO" id="GO:0016887">
    <property type="term" value="F:ATP hydrolysis activity"/>
    <property type="evidence" value="ECO:0007669"/>
    <property type="project" value="InterPro"/>
</dbReference>
<feature type="transmembrane region" description="Helical" evidence="9">
    <location>
        <begin position="486"/>
        <end position="510"/>
    </location>
</feature>
<dbReference type="Pfam" id="PF24357">
    <property type="entry name" value="TMD0_ABC"/>
    <property type="match status" value="1"/>
</dbReference>
<feature type="transmembrane region" description="Helical" evidence="9">
    <location>
        <begin position="1097"/>
        <end position="1120"/>
    </location>
</feature>
<dbReference type="InterPro" id="IPR036640">
    <property type="entry name" value="ABC1_TM_sf"/>
</dbReference>
<feature type="transmembrane region" description="Helical" evidence="9">
    <location>
        <begin position="30"/>
        <end position="51"/>
    </location>
</feature>
<feature type="transmembrane region" description="Helical" evidence="9">
    <location>
        <begin position="401"/>
        <end position="422"/>
    </location>
</feature>
<sequence length="1416" mass="157535">MKEVCRNDYSFGPIVEGCHNSFDFTVLFEAIFFSLVPSALFFLVFLGRLFYLLRSKVKTEKSILALFKITSICLLGGLQLAQLILYSLMHDEIGNFLAVTSAVALVNSAGMIALSPVEHMRTFRPSSLIVSFLVFTILLDIARVRTHWLRGFDTSVSVVVTLTFVTKCGVLLLELHDKRPILVKSYPSLPSEMTASLINRALFYWMNPLLVRGAKKVLGLKDLEEIDLKLASGPLNDQFKQQWKSRTESRTGPLVLSITRTVSMPLLATILPRLFLGFFQYSQPLLITQVIHIVGKGQVAAGNLKLGLVAATALVYTGTAISMSLYRYYVGRTTTMVRALIVAAIYEKTLHLSLLQTDGKEAITLATADVDRITNGLQNMHEIWANIVEVAFAIYLLQSQIGVASIAPVLLAAACTMMSLGISSRMSRYQGLWNQAVQRRVSAATSAILSLKELKLCSMVEPQSQQIHALRKVEIEKSKHYRSYTAYMNVIANAPAVFSPVIAFTIAALIHSNSRISIENVFAALATINLLCSTIASLVSSIPAFFSTISCFRRIQLFLESEETPENSINHLRALPLIRDSERPGISAKCSTNTASQTLEQPDVLFQTQNADFGVQLDAQPILQDVNICLPRGSITLVTGPTRSGKSFLLRSLLRETVIQRGRMFSYATSFAYCPQLVWYPSRSICDTILGDYPLDYDRYMKLLNACALSDDLSRMPQGDNTLIEAGGSNLSGGQKKRIALCRALYAQREVLLLDDTFSGLDLNTRKAVAHNLLGSDGICRSQGQSVIIASSSDELASLADHIIVLEAGRIKEHGLISNANVTDLIGEDPIESETTDEDIPKNIKKTEAAKVTSVVADHENVTRQTGDLAVYRYYVRTIGWKDGLTFTFMAIVYVFLLKFPQIWLKMWAEDDSRISKATFIGIYYMLAISSLFAIWATIWYVIALSDMSLLLMQRFSAPLSFILQSGPGGLLNRFSQDIQLIDMSLPSATFITAFGILFCLFDMIFICFGAKYIAAIMPLGLLFTYGVQKFYLLTSRQLRYLELEAKAPLLTYLIDTLQTLETLRAFHWQETMRTEFLDLLDTAQRPYYLLVCLQRWLTVVLDLFVAAIAVIFVTMALFIKDMTSAGAVGVGLVNILAFNQSIANLVVAWTTLETSLGSIARLRGFEASTPKERHGNMDSLLTWDWPRKGGIRFENVSAGYTQTPVLSNLNLDIKGGDYVAIRGRTGSGKSTLLSLILRMMDPSRGRIFIDDIDISNITPSLLRERIIGVSQDAIPPLGRLRDYLDPTNSHSDEAIHAILEKCKVPISRDLTEDLEPSAVSPGYLQILSLVRTALRRRTLGSGGGILLLDECTSSIDREMEEIVMDFVEEEFRRWTIISIVHKDHLIHRANRVIEVRDGKAIEDVIVRTINRTLVC</sequence>
<proteinExistence type="predicted"/>
<dbReference type="InterPro" id="IPR011527">
    <property type="entry name" value="ABC1_TM_dom"/>
</dbReference>
<dbReference type="InterPro" id="IPR003593">
    <property type="entry name" value="AAA+_ATPase"/>
</dbReference>
<name>A0A6A5XBW6_9PLEO</name>
<dbReference type="CDD" id="cd18580">
    <property type="entry name" value="ABC_6TM_ABCC_D2"/>
    <property type="match status" value="1"/>
</dbReference>
<keyword evidence="12" id="KW-0378">Hydrolase</keyword>
<evidence type="ECO:0000256" key="3">
    <source>
        <dbReference type="ARBA" id="ARBA00022692"/>
    </source>
</evidence>
<keyword evidence="6 9" id="KW-1133">Transmembrane helix</keyword>
<accession>A0A6A5XBW6</accession>
<organism evidence="12 13">
    <name type="scientific">Aaosphaeria arxii CBS 175.79</name>
    <dbReference type="NCBI Taxonomy" id="1450172"/>
    <lineage>
        <taxon>Eukaryota</taxon>
        <taxon>Fungi</taxon>
        <taxon>Dikarya</taxon>
        <taxon>Ascomycota</taxon>
        <taxon>Pezizomycotina</taxon>
        <taxon>Dothideomycetes</taxon>
        <taxon>Pleosporomycetidae</taxon>
        <taxon>Pleosporales</taxon>
        <taxon>Pleosporales incertae sedis</taxon>
        <taxon>Aaosphaeria</taxon>
    </lineage>
</organism>
<dbReference type="InterPro" id="IPR044726">
    <property type="entry name" value="ABCC_6TM_D2"/>
</dbReference>
<evidence type="ECO:0000313" key="12">
    <source>
        <dbReference type="EMBL" id="KAF2010399.1"/>
    </source>
</evidence>
<protein>
    <submittedName>
        <fullName evidence="12">P-loop containing nucleoside triphosphate hydrolase protein</fullName>
    </submittedName>
</protein>
<dbReference type="Gene3D" id="3.40.50.300">
    <property type="entry name" value="P-loop containing nucleotide triphosphate hydrolases"/>
    <property type="match status" value="2"/>
</dbReference>
<evidence type="ECO:0000256" key="1">
    <source>
        <dbReference type="ARBA" id="ARBA00004141"/>
    </source>
</evidence>
<dbReference type="GO" id="GO:0140359">
    <property type="term" value="F:ABC-type transporter activity"/>
    <property type="evidence" value="ECO:0007669"/>
    <property type="project" value="InterPro"/>
</dbReference>
<evidence type="ECO:0000259" key="11">
    <source>
        <dbReference type="PROSITE" id="PS50929"/>
    </source>
</evidence>
<dbReference type="PROSITE" id="PS50929">
    <property type="entry name" value="ABC_TM1F"/>
    <property type="match status" value="2"/>
</dbReference>
<dbReference type="SUPFAM" id="SSF90123">
    <property type="entry name" value="ABC transporter transmembrane region"/>
    <property type="match status" value="2"/>
</dbReference>
<dbReference type="OrthoDB" id="6500128at2759"/>
<feature type="transmembrane region" description="Helical" evidence="9">
    <location>
        <begin position="126"/>
        <end position="144"/>
    </location>
</feature>
<feature type="transmembrane region" description="Helical" evidence="9">
    <location>
        <begin position="1126"/>
        <end position="1153"/>
    </location>
</feature>
<dbReference type="PANTHER" id="PTHR24223:SF399">
    <property type="entry name" value="ABC TRANSPORTER ATNG"/>
    <property type="match status" value="1"/>
</dbReference>
<dbReference type="PANTHER" id="PTHR24223">
    <property type="entry name" value="ATP-BINDING CASSETTE SUB-FAMILY C"/>
    <property type="match status" value="1"/>
</dbReference>
<keyword evidence="8" id="KW-0325">Glycoprotein</keyword>
<feature type="domain" description="ABC transporter" evidence="10">
    <location>
        <begin position="1192"/>
        <end position="1415"/>
    </location>
</feature>
<dbReference type="SUPFAM" id="SSF52540">
    <property type="entry name" value="P-loop containing nucleoside triphosphate hydrolases"/>
    <property type="match status" value="2"/>
</dbReference>
<feature type="domain" description="ABC transmembrane type-1" evidence="11">
    <location>
        <begin position="956"/>
        <end position="1155"/>
    </location>
</feature>
<dbReference type="EMBL" id="ML978076">
    <property type="protein sequence ID" value="KAF2010399.1"/>
    <property type="molecule type" value="Genomic_DNA"/>
</dbReference>
<dbReference type="Pfam" id="PF00005">
    <property type="entry name" value="ABC_tran"/>
    <property type="match status" value="2"/>
</dbReference>
<feature type="transmembrane region" description="Helical" evidence="9">
    <location>
        <begin position="63"/>
        <end position="87"/>
    </location>
</feature>
<evidence type="ECO:0000256" key="8">
    <source>
        <dbReference type="ARBA" id="ARBA00023180"/>
    </source>
</evidence>
<feature type="transmembrane region" description="Helical" evidence="9">
    <location>
        <begin position="522"/>
        <end position="546"/>
    </location>
</feature>
<feature type="transmembrane region" description="Helical" evidence="9">
    <location>
        <begin position="93"/>
        <end position="114"/>
    </location>
</feature>
<dbReference type="InterPro" id="IPR003439">
    <property type="entry name" value="ABC_transporter-like_ATP-bd"/>
</dbReference>
<evidence type="ECO:0000259" key="10">
    <source>
        <dbReference type="PROSITE" id="PS50893"/>
    </source>
</evidence>
<dbReference type="Gene3D" id="1.20.1560.10">
    <property type="entry name" value="ABC transporter type 1, transmembrane domain"/>
    <property type="match status" value="2"/>
</dbReference>
<dbReference type="Pfam" id="PF00664">
    <property type="entry name" value="ABC_membrane"/>
    <property type="match status" value="2"/>
</dbReference>
<evidence type="ECO:0000313" key="13">
    <source>
        <dbReference type="Proteomes" id="UP000799778"/>
    </source>
</evidence>
<evidence type="ECO:0000256" key="2">
    <source>
        <dbReference type="ARBA" id="ARBA00022448"/>
    </source>
</evidence>